<protein>
    <submittedName>
        <fullName evidence="4">Beta-ketoacyl-ACP reductase</fullName>
    </submittedName>
</protein>
<dbReference type="PANTHER" id="PTHR42760:SF133">
    <property type="entry name" value="3-OXOACYL-[ACYL-CARRIER-PROTEIN] REDUCTASE"/>
    <property type="match status" value="1"/>
</dbReference>
<dbReference type="SUPFAM" id="SSF51735">
    <property type="entry name" value="NAD(P)-binding Rossmann-fold domains"/>
    <property type="match status" value="1"/>
</dbReference>
<name>A0ABQ1G628_9SPHN</name>
<dbReference type="InterPro" id="IPR002347">
    <property type="entry name" value="SDR_fam"/>
</dbReference>
<dbReference type="RefSeq" id="WP_188445205.1">
    <property type="nucleotide sequence ID" value="NZ_BMDW01000002.1"/>
</dbReference>
<keyword evidence="5" id="KW-1185">Reference proteome</keyword>
<dbReference type="PROSITE" id="PS00061">
    <property type="entry name" value="ADH_SHORT"/>
    <property type="match status" value="1"/>
</dbReference>
<dbReference type="PRINTS" id="PR00080">
    <property type="entry name" value="SDRFAMILY"/>
</dbReference>
<dbReference type="SMART" id="SM00822">
    <property type="entry name" value="PKS_KR"/>
    <property type="match status" value="1"/>
</dbReference>
<feature type="domain" description="Ketoreductase" evidence="3">
    <location>
        <begin position="11"/>
        <end position="199"/>
    </location>
</feature>
<dbReference type="InterPro" id="IPR020904">
    <property type="entry name" value="Sc_DH/Rdtase_CS"/>
</dbReference>
<comment type="caution">
    <text evidence="4">The sequence shown here is derived from an EMBL/GenBank/DDBJ whole genome shotgun (WGS) entry which is preliminary data.</text>
</comment>
<comment type="similarity">
    <text evidence="1">Belongs to the short-chain dehydrogenases/reductases (SDR) family.</text>
</comment>
<accession>A0ABQ1G628</accession>
<dbReference type="Pfam" id="PF13561">
    <property type="entry name" value="adh_short_C2"/>
    <property type="match status" value="1"/>
</dbReference>
<reference evidence="5" key="1">
    <citation type="journal article" date="2019" name="Int. J. Syst. Evol. Microbiol.">
        <title>The Global Catalogue of Microorganisms (GCM) 10K type strain sequencing project: providing services to taxonomists for standard genome sequencing and annotation.</title>
        <authorList>
            <consortium name="The Broad Institute Genomics Platform"/>
            <consortium name="The Broad Institute Genome Sequencing Center for Infectious Disease"/>
            <person name="Wu L."/>
            <person name="Ma J."/>
        </authorList>
    </citation>
    <scope>NUCLEOTIDE SEQUENCE [LARGE SCALE GENOMIC DNA]</scope>
    <source>
        <strain evidence="5">CGMCC 1.10106</strain>
    </source>
</reference>
<dbReference type="PROSITE" id="PS51257">
    <property type="entry name" value="PROKAR_LIPOPROTEIN"/>
    <property type="match status" value="1"/>
</dbReference>
<dbReference type="CDD" id="cd05233">
    <property type="entry name" value="SDR_c"/>
    <property type="match status" value="1"/>
</dbReference>
<proteinExistence type="inferred from homology"/>
<dbReference type="InterPro" id="IPR057326">
    <property type="entry name" value="KR_dom"/>
</dbReference>
<dbReference type="PRINTS" id="PR00081">
    <property type="entry name" value="GDHRDH"/>
</dbReference>
<evidence type="ECO:0000259" key="3">
    <source>
        <dbReference type="SMART" id="SM00822"/>
    </source>
</evidence>
<dbReference type="Proteomes" id="UP000618591">
    <property type="component" value="Unassembled WGS sequence"/>
</dbReference>
<dbReference type="Gene3D" id="3.40.50.720">
    <property type="entry name" value="NAD(P)-binding Rossmann-like Domain"/>
    <property type="match status" value="1"/>
</dbReference>
<organism evidence="4 5">
    <name type="scientific">Sphingomonas psychrolutea</name>
    <dbReference type="NCBI Taxonomy" id="1259676"/>
    <lineage>
        <taxon>Bacteria</taxon>
        <taxon>Pseudomonadati</taxon>
        <taxon>Pseudomonadota</taxon>
        <taxon>Alphaproteobacteria</taxon>
        <taxon>Sphingomonadales</taxon>
        <taxon>Sphingomonadaceae</taxon>
        <taxon>Sphingomonas</taxon>
    </lineage>
</organism>
<evidence type="ECO:0000313" key="5">
    <source>
        <dbReference type="Proteomes" id="UP000618591"/>
    </source>
</evidence>
<gene>
    <name evidence="4" type="ORF">GCM10011395_04700</name>
</gene>
<keyword evidence="2" id="KW-0560">Oxidoreductase</keyword>
<dbReference type="EMBL" id="BMDW01000002">
    <property type="protein sequence ID" value="GGA37468.1"/>
    <property type="molecule type" value="Genomic_DNA"/>
</dbReference>
<evidence type="ECO:0000256" key="1">
    <source>
        <dbReference type="ARBA" id="ARBA00006484"/>
    </source>
</evidence>
<dbReference type="InterPro" id="IPR036291">
    <property type="entry name" value="NAD(P)-bd_dom_sf"/>
</dbReference>
<evidence type="ECO:0000256" key="2">
    <source>
        <dbReference type="ARBA" id="ARBA00023002"/>
    </source>
</evidence>
<evidence type="ECO:0000313" key="4">
    <source>
        <dbReference type="EMBL" id="GGA37468.1"/>
    </source>
</evidence>
<sequence>MSSTSGRLAGKVAIITGASTGCGPVMARLFVEQGARVLLSARREELVLDAAKAAGEGAIGMRCDVTSEADIAAMVDRAIVEFGQVDILLNNAAAPGQDKWVWEQTLENFNATIAVDLTAAMLCTREVLNRSMLARKTGSIINFSSTAAWPGMPRKTHYVAAKAALRALTKTVALEVGPQGIRCNCLVPGGIETDLWINWGKRMAAEQGVTFEDWKAKALEGVALRTISTPLDIAYLALFLASDEARTITGQSINCDAGGYMVG</sequence>
<dbReference type="PANTHER" id="PTHR42760">
    <property type="entry name" value="SHORT-CHAIN DEHYDROGENASES/REDUCTASES FAMILY MEMBER"/>
    <property type="match status" value="1"/>
</dbReference>